<feature type="compositionally biased region" description="Polar residues" evidence="1">
    <location>
        <begin position="68"/>
        <end position="77"/>
    </location>
</feature>
<feature type="region of interest" description="Disordered" evidence="1">
    <location>
        <begin position="59"/>
        <end position="83"/>
    </location>
</feature>
<reference evidence="2 3" key="1">
    <citation type="submission" date="2019-06" db="EMBL/GenBank/DDBJ databases">
        <title>A chromosomal-level reference genome of Carpinus fangiana (Coryloideae, Betulaceae).</title>
        <authorList>
            <person name="Yang X."/>
            <person name="Wang Z."/>
            <person name="Zhang L."/>
            <person name="Hao G."/>
            <person name="Liu J."/>
            <person name="Yang Y."/>
        </authorList>
    </citation>
    <scope>NUCLEOTIDE SEQUENCE [LARGE SCALE GENOMIC DNA]</scope>
    <source>
        <strain evidence="2">Cfa_2016G</strain>
        <tissue evidence="2">Leaf</tissue>
    </source>
</reference>
<evidence type="ECO:0000313" key="2">
    <source>
        <dbReference type="EMBL" id="KAE8099839.1"/>
    </source>
</evidence>
<evidence type="ECO:0000256" key="1">
    <source>
        <dbReference type="SAM" id="MobiDB-lite"/>
    </source>
</evidence>
<evidence type="ECO:0000313" key="3">
    <source>
        <dbReference type="Proteomes" id="UP000327013"/>
    </source>
</evidence>
<proteinExistence type="predicted"/>
<gene>
    <name evidence="2" type="ORF">FH972_017788</name>
</gene>
<keyword evidence="3" id="KW-1185">Reference proteome</keyword>
<organism evidence="2 3">
    <name type="scientific">Carpinus fangiana</name>
    <dbReference type="NCBI Taxonomy" id="176857"/>
    <lineage>
        <taxon>Eukaryota</taxon>
        <taxon>Viridiplantae</taxon>
        <taxon>Streptophyta</taxon>
        <taxon>Embryophyta</taxon>
        <taxon>Tracheophyta</taxon>
        <taxon>Spermatophyta</taxon>
        <taxon>Magnoliopsida</taxon>
        <taxon>eudicotyledons</taxon>
        <taxon>Gunneridae</taxon>
        <taxon>Pentapetalae</taxon>
        <taxon>rosids</taxon>
        <taxon>fabids</taxon>
        <taxon>Fagales</taxon>
        <taxon>Betulaceae</taxon>
        <taxon>Carpinus</taxon>
    </lineage>
</organism>
<accession>A0A5N6RNH8</accession>
<sequence>MESSLCDLHVVFYPIHTCDTLTLTLTLTSLNVQHDPHEADPLEAEDPLEARELPSHPFEAEERKSHQHTFPSTSNKVMTVKEL</sequence>
<protein>
    <submittedName>
        <fullName evidence="2">Uncharacterized protein</fullName>
    </submittedName>
</protein>
<name>A0A5N6RNH8_9ROSI</name>
<dbReference type="EMBL" id="CM017327">
    <property type="protein sequence ID" value="KAE8099839.1"/>
    <property type="molecule type" value="Genomic_DNA"/>
</dbReference>
<dbReference type="Proteomes" id="UP000327013">
    <property type="component" value="Chromosome 7"/>
</dbReference>
<dbReference type="AlphaFoldDB" id="A0A5N6RNH8"/>